<reference evidence="1" key="1">
    <citation type="submission" date="2022-07" db="EMBL/GenBank/DDBJ databases">
        <title>Genome Sequence of Phlebia brevispora.</title>
        <authorList>
            <person name="Buettner E."/>
        </authorList>
    </citation>
    <scope>NUCLEOTIDE SEQUENCE</scope>
    <source>
        <strain evidence="1">MPL23</strain>
    </source>
</reference>
<name>A0ACC1TAJ0_9APHY</name>
<evidence type="ECO:0000313" key="1">
    <source>
        <dbReference type="EMBL" id="KAJ3556745.1"/>
    </source>
</evidence>
<dbReference type="EMBL" id="JANHOG010000215">
    <property type="protein sequence ID" value="KAJ3556745.1"/>
    <property type="molecule type" value="Genomic_DNA"/>
</dbReference>
<dbReference type="Proteomes" id="UP001148662">
    <property type="component" value="Unassembled WGS sequence"/>
</dbReference>
<accession>A0ACC1TAJ0</accession>
<organism evidence="1 2">
    <name type="scientific">Phlebia brevispora</name>
    <dbReference type="NCBI Taxonomy" id="194682"/>
    <lineage>
        <taxon>Eukaryota</taxon>
        <taxon>Fungi</taxon>
        <taxon>Dikarya</taxon>
        <taxon>Basidiomycota</taxon>
        <taxon>Agaricomycotina</taxon>
        <taxon>Agaricomycetes</taxon>
        <taxon>Polyporales</taxon>
        <taxon>Meruliaceae</taxon>
        <taxon>Phlebia</taxon>
    </lineage>
</organism>
<evidence type="ECO:0000313" key="2">
    <source>
        <dbReference type="Proteomes" id="UP001148662"/>
    </source>
</evidence>
<protein>
    <submittedName>
        <fullName evidence="1">Uncharacterized protein</fullName>
    </submittedName>
</protein>
<sequence>MRTQRSLTAFSIISLFLALCDGAPAPSSVSSALSSSSDSSALISSSVSSALPSSSDSSVLISSISSAFASSSVSSVPASSPTFSTPVSSSASSTPASSVVSSALEPSTVLSAPETTPTVPYASDDPNAILWTPQDIPADPEPVRGSLGAPVLAPQDTAIAQQNPDLLAPPTTDSGSVGNAKWPFTLSHNRLQTGGWARQQNQDDLPAATAMAGVNMRLEAGAIRELHWHSTAEWAYVLKGSVQISAINSNGQNYVATVNEGDLWYFPAGVGHSLQATDALPEGAEFILVLDSGAFDEDATFSLSDWLAHVPKEVLAKNAQVDISAFDHIPSKELYIFPSNPPLPDSDAPQSPQGPMPEPLTFEFSKVPVTQLPGGTVKIADSTTFKASQTIAVAELTIEPGAIRELHWHPGYRDEWGFVIEGTGRMSLFAADGNSRTFDYQAGDVSYVPAFFGHYLENTGNTTLRFLEIFKTDTYADISLNQWLALTPPATVEENLNLDAATVAHFNKTKSIVV</sequence>
<proteinExistence type="predicted"/>
<comment type="caution">
    <text evidence="1">The sequence shown here is derived from an EMBL/GenBank/DDBJ whole genome shotgun (WGS) entry which is preliminary data.</text>
</comment>
<keyword evidence="2" id="KW-1185">Reference proteome</keyword>
<gene>
    <name evidence="1" type="ORF">NM688_g1854</name>
</gene>